<comment type="caution">
    <text evidence="2">The sequence shown here is derived from an EMBL/GenBank/DDBJ whole genome shotgun (WGS) entry which is preliminary data.</text>
</comment>
<reference evidence="2" key="1">
    <citation type="thesis" date="2021" institute="BYU ScholarsArchive" country="Provo, UT, USA">
        <title>Applications of and Algorithms for Genome Assembly and Genomic Analyses with an Emphasis on Marine Teleosts.</title>
        <authorList>
            <person name="Pickett B.D."/>
        </authorList>
    </citation>
    <scope>NUCLEOTIDE SEQUENCE</scope>
    <source>
        <strain evidence="2">HI-2016</strain>
    </source>
</reference>
<organism evidence="2 3">
    <name type="scientific">Albula glossodonta</name>
    <name type="common">roundjaw bonefish</name>
    <dbReference type="NCBI Taxonomy" id="121402"/>
    <lineage>
        <taxon>Eukaryota</taxon>
        <taxon>Metazoa</taxon>
        <taxon>Chordata</taxon>
        <taxon>Craniata</taxon>
        <taxon>Vertebrata</taxon>
        <taxon>Euteleostomi</taxon>
        <taxon>Actinopterygii</taxon>
        <taxon>Neopterygii</taxon>
        <taxon>Teleostei</taxon>
        <taxon>Albuliformes</taxon>
        <taxon>Albulidae</taxon>
        <taxon>Albula</taxon>
    </lineage>
</organism>
<evidence type="ECO:0000256" key="1">
    <source>
        <dbReference type="SAM" id="MobiDB-lite"/>
    </source>
</evidence>
<dbReference type="Proteomes" id="UP000824540">
    <property type="component" value="Unassembled WGS sequence"/>
</dbReference>
<dbReference type="EMBL" id="JAFBMS010000012">
    <property type="protein sequence ID" value="KAG9347984.1"/>
    <property type="molecule type" value="Genomic_DNA"/>
</dbReference>
<evidence type="ECO:0000313" key="3">
    <source>
        <dbReference type="Proteomes" id="UP000824540"/>
    </source>
</evidence>
<accession>A0A8T2P623</accession>
<dbReference type="AlphaFoldDB" id="A0A8T2P623"/>
<sequence>MDQAGHPESEMQNRGQGRQAVLGGDVMREEVQMSAVSLSFVSPPLRSRSSWRRKGGQRAAEPEPHA</sequence>
<protein>
    <submittedName>
        <fullName evidence="2">Uncharacterized protein</fullName>
    </submittedName>
</protein>
<feature type="compositionally biased region" description="Basic and acidic residues" evidence="1">
    <location>
        <begin position="1"/>
        <end position="11"/>
    </location>
</feature>
<evidence type="ECO:0000313" key="2">
    <source>
        <dbReference type="EMBL" id="KAG9347984.1"/>
    </source>
</evidence>
<gene>
    <name evidence="2" type="ORF">JZ751_004003</name>
</gene>
<keyword evidence="3" id="KW-1185">Reference proteome</keyword>
<feature type="region of interest" description="Disordered" evidence="1">
    <location>
        <begin position="1"/>
        <end position="66"/>
    </location>
</feature>
<name>A0A8T2P623_9TELE</name>
<proteinExistence type="predicted"/>
<feature type="non-terminal residue" evidence="2">
    <location>
        <position position="1"/>
    </location>
</feature>